<evidence type="ECO:0000259" key="1">
    <source>
        <dbReference type="Pfam" id="PF12937"/>
    </source>
</evidence>
<dbReference type="Pfam" id="PF12937">
    <property type="entry name" value="F-box-like"/>
    <property type="match status" value="1"/>
</dbReference>
<dbReference type="Gene3D" id="3.80.10.10">
    <property type="entry name" value="Ribonuclease Inhibitor"/>
    <property type="match status" value="1"/>
</dbReference>
<dbReference type="AlphaFoldDB" id="A0A9N9CIZ8"/>
<dbReference type="SUPFAM" id="SSF81383">
    <property type="entry name" value="F-box domain"/>
    <property type="match status" value="1"/>
</dbReference>
<organism evidence="2 3">
    <name type="scientific">Paraglomus occultum</name>
    <dbReference type="NCBI Taxonomy" id="144539"/>
    <lineage>
        <taxon>Eukaryota</taxon>
        <taxon>Fungi</taxon>
        <taxon>Fungi incertae sedis</taxon>
        <taxon>Mucoromycota</taxon>
        <taxon>Glomeromycotina</taxon>
        <taxon>Glomeromycetes</taxon>
        <taxon>Paraglomerales</taxon>
        <taxon>Paraglomeraceae</taxon>
        <taxon>Paraglomus</taxon>
    </lineage>
</organism>
<dbReference type="OrthoDB" id="2095648at2759"/>
<comment type="caution">
    <text evidence="2">The sequence shown here is derived from an EMBL/GenBank/DDBJ whole genome shotgun (WGS) entry which is preliminary data.</text>
</comment>
<feature type="domain" description="F-box" evidence="1">
    <location>
        <begin position="53"/>
        <end position="100"/>
    </location>
</feature>
<sequence length="288" mass="32829">MKPVMTLTTENLLNLEPLHTPTLTPPNSTTSIASDLLTPKSDTSTNYNIPITISTLPNELLVAIFSFIHDDVRGTQYLIAASQVCRLWHSNILAILWSRVEIKRQNKWDLIRKGLITKYGHFVGEISFYSVLFDAQDKRQLIDKCQNLKGLSLVKCRGLDEKFLEEWTKVNSMTLRTFTIWGPGVYESLATDVTNYLLLPMLKHANRLEELHIVCSAITDEFLSDIAFHTTTWPHLALLDLTECGKITASGVAELFTCPQQFPKLSRLQLQYNEDNYLDVDFFEFLAV</sequence>
<dbReference type="Gene3D" id="1.20.1280.50">
    <property type="match status" value="1"/>
</dbReference>
<proteinExistence type="predicted"/>
<name>A0A9N9CIZ8_9GLOM</name>
<dbReference type="EMBL" id="CAJVPJ010001825">
    <property type="protein sequence ID" value="CAG8604989.1"/>
    <property type="molecule type" value="Genomic_DNA"/>
</dbReference>
<reference evidence="2" key="1">
    <citation type="submission" date="2021-06" db="EMBL/GenBank/DDBJ databases">
        <authorList>
            <person name="Kallberg Y."/>
            <person name="Tangrot J."/>
            <person name="Rosling A."/>
        </authorList>
    </citation>
    <scope>NUCLEOTIDE SEQUENCE</scope>
    <source>
        <strain evidence="2">IA702</strain>
    </source>
</reference>
<evidence type="ECO:0000313" key="3">
    <source>
        <dbReference type="Proteomes" id="UP000789572"/>
    </source>
</evidence>
<dbReference type="SUPFAM" id="SSF52047">
    <property type="entry name" value="RNI-like"/>
    <property type="match status" value="1"/>
</dbReference>
<dbReference type="InterPro" id="IPR032675">
    <property type="entry name" value="LRR_dom_sf"/>
</dbReference>
<accession>A0A9N9CIZ8</accession>
<dbReference type="InterPro" id="IPR036047">
    <property type="entry name" value="F-box-like_dom_sf"/>
</dbReference>
<gene>
    <name evidence="2" type="ORF">POCULU_LOCUS7665</name>
</gene>
<protein>
    <submittedName>
        <fullName evidence="2">11223_t:CDS:1</fullName>
    </submittedName>
</protein>
<feature type="non-terminal residue" evidence="2">
    <location>
        <position position="288"/>
    </location>
</feature>
<dbReference type="InterPro" id="IPR001810">
    <property type="entry name" value="F-box_dom"/>
</dbReference>
<dbReference type="Proteomes" id="UP000789572">
    <property type="component" value="Unassembled WGS sequence"/>
</dbReference>
<keyword evidence="3" id="KW-1185">Reference proteome</keyword>
<evidence type="ECO:0000313" key="2">
    <source>
        <dbReference type="EMBL" id="CAG8604989.1"/>
    </source>
</evidence>